<reference evidence="11 12" key="1">
    <citation type="journal article" date="2018" name="Front. Microbiol.">
        <title>Genome-Wide Analysis of Corynespora cassiicola Leaf Fall Disease Putative Effectors.</title>
        <authorList>
            <person name="Lopez D."/>
            <person name="Ribeiro S."/>
            <person name="Label P."/>
            <person name="Fumanal B."/>
            <person name="Venisse J.S."/>
            <person name="Kohler A."/>
            <person name="de Oliveira R.R."/>
            <person name="Labutti K."/>
            <person name="Lipzen A."/>
            <person name="Lail K."/>
            <person name="Bauer D."/>
            <person name="Ohm R.A."/>
            <person name="Barry K.W."/>
            <person name="Spatafora J."/>
            <person name="Grigoriev I.V."/>
            <person name="Martin F.M."/>
            <person name="Pujade-Renaud V."/>
        </authorList>
    </citation>
    <scope>NUCLEOTIDE SEQUENCE [LARGE SCALE GENOMIC DNA]</scope>
    <source>
        <strain evidence="11 12">Philippines</strain>
    </source>
</reference>
<feature type="compositionally biased region" description="Polar residues" evidence="9">
    <location>
        <begin position="1"/>
        <end position="15"/>
    </location>
</feature>
<dbReference type="EMBL" id="KZ678128">
    <property type="protein sequence ID" value="PSN74869.1"/>
    <property type="molecule type" value="Genomic_DNA"/>
</dbReference>
<dbReference type="Pfam" id="PF01485">
    <property type="entry name" value="IBR"/>
    <property type="match status" value="1"/>
</dbReference>
<keyword evidence="4" id="KW-0479">Metal-binding</keyword>
<evidence type="ECO:0000313" key="12">
    <source>
        <dbReference type="Proteomes" id="UP000240883"/>
    </source>
</evidence>
<keyword evidence="5" id="KW-0677">Repeat</keyword>
<dbReference type="InterPro" id="IPR044066">
    <property type="entry name" value="TRIAD_supradom"/>
</dbReference>
<feature type="domain" description="RING-type" evidence="10">
    <location>
        <begin position="53"/>
        <end position="298"/>
    </location>
</feature>
<feature type="region of interest" description="Disordered" evidence="9">
    <location>
        <begin position="1"/>
        <end position="53"/>
    </location>
</feature>
<dbReference type="GO" id="GO:0016567">
    <property type="term" value="P:protein ubiquitination"/>
    <property type="evidence" value="ECO:0007669"/>
    <property type="project" value="InterPro"/>
</dbReference>
<name>A0A2T2PB27_CORCC</name>
<dbReference type="InterPro" id="IPR002867">
    <property type="entry name" value="IBR_dom"/>
</dbReference>
<dbReference type="InterPro" id="IPR031127">
    <property type="entry name" value="E3_UB_ligase_RBR"/>
</dbReference>
<keyword evidence="7" id="KW-0833">Ubl conjugation pathway</keyword>
<evidence type="ECO:0000256" key="8">
    <source>
        <dbReference type="ARBA" id="ARBA00022833"/>
    </source>
</evidence>
<accession>A0A2T2PB27</accession>
<comment type="catalytic activity">
    <reaction evidence="1">
        <text>[E2 ubiquitin-conjugating enzyme]-S-ubiquitinyl-L-cysteine + [acceptor protein]-L-lysine = [E2 ubiquitin-conjugating enzyme]-L-cysteine + [acceptor protein]-N(6)-ubiquitinyl-L-lysine.</text>
        <dbReference type="EC" id="2.3.2.31"/>
    </reaction>
</comment>
<dbReference type="EC" id="2.3.2.31" evidence="2"/>
<feature type="non-terminal residue" evidence="11">
    <location>
        <position position="1"/>
    </location>
</feature>
<gene>
    <name evidence="11" type="ORF">BS50DRAFT_470166</name>
</gene>
<dbReference type="STRING" id="1448308.A0A2T2PB27"/>
<evidence type="ECO:0000259" key="10">
    <source>
        <dbReference type="PROSITE" id="PS51873"/>
    </source>
</evidence>
<evidence type="ECO:0000313" key="11">
    <source>
        <dbReference type="EMBL" id="PSN74869.1"/>
    </source>
</evidence>
<evidence type="ECO:0000256" key="6">
    <source>
        <dbReference type="ARBA" id="ARBA00022771"/>
    </source>
</evidence>
<keyword evidence="12" id="KW-1185">Reference proteome</keyword>
<feature type="compositionally biased region" description="Basic residues" evidence="9">
    <location>
        <begin position="37"/>
        <end position="53"/>
    </location>
</feature>
<evidence type="ECO:0000256" key="7">
    <source>
        <dbReference type="ARBA" id="ARBA00022786"/>
    </source>
</evidence>
<dbReference type="Gene3D" id="1.20.120.1750">
    <property type="match status" value="1"/>
</dbReference>
<keyword evidence="8" id="KW-0862">Zinc</keyword>
<dbReference type="PANTHER" id="PTHR11685">
    <property type="entry name" value="RBR FAMILY RING FINGER AND IBR DOMAIN-CONTAINING"/>
    <property type="match status" value="1"/>
</dbReference>
<dbReference type="SUPFAM" id="SSF57850">
    <property type="entry name" value="RING/U-box"/>
    <property type="match status" value="2"/>
</dbReference>
<evidence type="ECO:0000256" key="2">
    <source>
        <dbReference type="ARBA" id="ARBA00012251"/>
    </source>
</evidence>
<dbReference type="OrthoDB" id="1431934at2759"/>
<organism evidence="11 12">
    <name type="scientific">Corynespora cassiicola Philippines</name>
    <dbReference type="NCBI Taxonomy" id="1448308"/>
    <lineage>
        <taxon>Eukaryota</taxon>
        <taxon>Fungi</taxon>
        <taxon>Dikarya</taxon>
        <taxon>Ascomycota</taxon>
        <taxon>Pezizomycotina</taxon>
        <taxon>Dothideomycetes</taxon>
        <taxon>Pleosporomycetidae</taxon>
        <taxon>Pleosporales</taxon>
        <taxon>Corynesporascaceae</taxon>
        <taxon>Corynespora</taxon>
    </lineage>
</organism>
<evidence type="ECO:0000256" key="1">
    <source>
        <dbReference type="ARBA" id="ARBA00001798"/>
    </source>
</evidence>
<protein>
    <recommendedName>
        <fullName evidence="2">RBR-type E3 ubiquitin transferase</fullName>
        <ecNumber evidence="2">2.3.2.31</ecNumber>
    </recommendedName>
</protein>
<proteinExistence type="predicted"/>
<evidence type="ECO:0000256" key="5">
    <source>
        <dbReference type="ARBA" id="ARBA00022737"/>
    </source>
</evidence>
<dbReference type="PROSITE" id="PS51873">
    <property type="entry name" value="TRIAD"/>
    <property type="match status" value="1"/>
</dbReference>
<dbReference type="Proteomes" id="UP000240883">
    <property type="component" value="Unassembled WGS sequence"/>
</dbReference>
<feature type="non-terminal residue" evidence="11">
    <location>
        <position position="323"/>
    </location>
</feature>
<evidence type="ECO:0000256" key="9">
    <source>
        <dbReference type="SAM" id="MobiDB-lite"/>
    </source>
</evidence>
<dbReference type="CDD" id="cd20336">
    <property type="entry name" value="Rcat_RBR"/>
    <property type="match status" value="1"/>
</dbReference>
<sequence length="323" mass="36003">RVLRSQTAEANSVSKPSAGAIANRSRRRRRGADPWTPKRKPAKGPRPPPKKPTHFTCRICIEELPVSDFVAYTTARNHARSEVPQGCVAHLTKAPRSKQDPVCKSCIGRNLMARYETLGWGPMQDGCLVKDCTTWWHMTTIIKFFPPGELWEQYNDDLFQSFLRINHLHECIDPKCSKQGLPDPHTPGYPQVECAGCKLRQCVRCRIPWHKGVTCAEYAASKVNEKMTQQDQAVLKLVQKADARRCPNCQFVIEKDGGCDSMFCEKCHKYFNWATAASAVPGAKSALPPAASEMEFNNGYGYGDPTVVCEMDALEAKANATTA</sequence>
<evidence type="ECO:0000256" key="3">
    <source>
        <dbReference type="ARBA" id="ARBA00022679"/>
    </source>
</evidence>
<dbReference type="SMART" id="SM00647">
    <property type="entry name" value="IBR"/>
    <property type="match status" value="1"/>
</dbReference>
<dbReference type="AlphaFoldDB" id="A0A2T2PB27"/>
<evidence type="ECO:0000256" key="4">
    <source>
        <dbReference type="ARBA" id="ARBA00022723"/>
    </source>
</evidence>
<dbReference type="GO" id="GO:0061630">
    <property type="term" value="F:ubiquitin protein ligase activity"/>
    <property type="evidence" value="ECO:0007669"/>
    <property type="project" value="UniProtKB-EC"/>
</dbReference>
<dbReference type="GO" id="GO:0008270">
    <property type="term" value="F:zinc ion binding"/>
    <property type="evidence" value="ECO:0007669"/>
    <property type="project" value="UniProtKB-KW"/>
</dbReference>
<keyword evidence="6" id="KW-0863">Zinc-finger</keyword>
<keyword evidence="3" id="KW-0808">Transferase</keyword>